<dbReference type="EMBL" id="LLXL01000279">
    <property type="protein sequence ID" value="PKK74855.1"/>
    <property type="molecule type" value="Genomic_DNA"/>
</dbReference>
<dbReference type="VEuPathDB" id="FungiDB:FUN_019706"/>
<sequence length="145" mass="16141">MDIKDSSKIGSNCTTVSIDLVVGVLVLKEKDEDEAEFSAETTKEEFLSYGMPGGPAKRLADFAKECKEKRFRAFSSYKEFVGSVEKEIKRRLGNMGTMLADSNEAMRCEYISAVLHASLYIVKRITDKELTLSPQLEIVGEENTG</sequence>
<comment type="caution">
    <text evidence="1">The sequence shown here is derived from an EMBL/GenBank/DDBJ whole genome shotgun (WGS) entry which is preliminary data.</text>
</comment>
<dbReference type="Proteomes" id="UP000233469">
    <property type="component" value="Unassembled WGS sequence"/>
</dbReference>
<gene>
    <name evidence="1" type="ORF">RhiirC2_774297</name>
</gene>
<accession>A0A2N1NLN3</accession>
<evidence type="ECO:0000313" key="2">
    <source>
        <dbReference type="Proteomes" id="UP000233469"/>
    </source>
</evidence>
<name>A0A2N1NLN3_9GLOM</name>
<protein>
    <submittedName>
        <fullName evidence="1">Uncharacterized protein</fullName>
    </submittedName>
</protein>
<dbReference type="VEuPathDB" id="FungiDB:RhiirA1_532058"/>
<reference evidence="1 2" key="1">
    <citation type="submission" date="2016-04" db="EMBL/GenBank/DDBJ databases">
        <title>Genome analyses suggest a sexual origin of heterokaryosis in a supposedly ancient asexual fungus.</title>
        <authorList>
            <person name="Ropars J."/>
            <person name="Sedzielewska K."/>
            <person name="Noel J."/>
            <person name="Charron P."/>
            <person name="Farinelli L."/>
            <person name="Marton T."/>
            <person name="Kruger M."/>
            <person name="Pelin A."/>
            <person name="Brachmann A."/>
            <person name="Corradi N."/>
        </authorList>
    </citation>
    <scope>NUCLEOTIDE SEQUENCE [LARGE SCALE GENOMIC DNA]</scope>
    <source>
        <strain evidence="1 2">C2</strain>
    </source>
</reference>
<organism evidence="1 2">
    <name type="scientific">Rhizophagus irregularis</name>
    <dbReference type="NCBI Taxonomy" id="588596"/>
    <lineage>
        <taxon>Eukaryota</taxon>
        <taxon>Fungi</taxon>
        <taxon>Fungi incertae sedis</taxon>
        <taxon>Mucoromycota</taxon>
        <taxon>Glomeromycotina</taxon>
        <taxon>Glomeromycetes</taxon>
        <taxon>Glomerales</taxon>
        <taxon>Glomeraceae</taxon>
        <taxon>Rhizophagus</taxon>
    </lineage>
</organism>
<evidence type="ECO:0000313" key="1">
    <source>
        <dbReference type="EMBL" id="PKK74855.1"/>
    </source>
</evidence>
<reference evidence="1 2" key="2">
    <citation type="submission" date="2017-10" db="EMBL/GenBank/DDBJ databases">
        <title>Extensive intraspecific genome diversity in a model arbuscular mycorrhizal fungus.</title>
        <authorList>
            <person name="Chen E.C.H."/>
            <person name="Morin E."/>
            <person name="Baudet D."/>
            <person name="Noel J."/>
            <person name="Ndikumana S."/>
            <person name="Charron P."/>
            <person name="St-Onge C."/>
            <person name="Giorgi J."/>
            <person name="Grigoriev I.V."/>
            <person name="Roux C."/>
            <person name="Martin F.M."/>
            <person name="Corradi N."/>
        </authorList>
    </citation>
    <scope>NUCLEOTIDE SEQUENCE [LARGE SCALE GENOMIC DNA]</scope>
    <source>
        <strain evidence="1 2">C2</strain>
    </source>
</reference>
<proteinExistence type="predicted"/>
<dbReference type="AlphaFoldDB" id="A0A2N1NLN3"/>